<dbReference type="EMBL" id="CP134213">
    <property type="protein sequence ID" value="WND21147.1"/>
    <property type="molecule type" value="Genomic_DNA"/>
</dbReference>
<keyword evidence="3" id="KW-1185">Reference proteome</keyword>
<evidence type="ECO:0008006" key="4">
    <source>
        <dbReference type="Google" id="ProtNLM"/>
    </source>
</evidence>
<evidence type="ECO:0000313" key="3">
    <source>
        <dbReference type="Proteomes" id="UP001249394"/>
    </source>
</evidence>
<keyword evidence="1" id="KW-0812">Transmembrane</keyword>
<reference evidence="2 3" key="1">
    <citation type="submission" date="2023-09" db="EMBL/GenBank/DDBJ databases">
        <title>The genome sequence of Streptomyces anthocyanicus.</title>
        <authorList>
            <person name="Mo P."/>
        </authorList>
    </citation>
    <scope>NUCLEOTIDE SEQUENCE [LARGE SCALE GENOMIC DNA]</scope>
    <source>
        <strain evidence="2 3">JCM 4387</strain>
    </source>
</reference>
<accession>A0ABY9UFT8</accession>
<feature type="transmembrane region" description="Helical" evidence="1">
    <location>
        <begin position="12"/>
        <end position="31"/>
    </location>
</feature>
<sequence length="200" mass="23237">MVLFEKVPLMQATAWGAFTASAVALFVSWLNGRREHRERQRAEEADAAQVLIDEVTHDGVWIRNHSSMYVTGVQVRKAKMIARTPDFTPVMEWVAQWTEVTPLLAPKKRTYCQLKWEPAPGLPHDSPAPPERFVTSPWDIQFTFFDSRGVGWKRTGHDRPKVRKMVVHEPDGSCWWKPTTWKLIAKWREPVELIHVKRDL</sequence>
<evidence type="ECO:0000313" key="2">
    <source>
        <dbReference type="EMBL" id="WND21147.1"/>
    </source>
</evidence>
<keyword evidence="1" id="KW-1133">Transmembrane helix</keyword>
<evidence type="ECO:0000256" key="1">
    <source>
        <dbReference type="SAM" id="Phobius"/>
    </source>
</evidence>
<keyword evidence="1" id="KW-0472">Membrane</keyword>
<protein>
    <recommendedName>
        <fullName evidence="4">Secreted protein</fullName>
    </recommendedName>
</protein>
<name>A0ABY9UFT8_STRVL</name>
<organism evidence="2 3">
    <name type="scientific">Streptomyces violaceus</name>
    <name type="common">Streptomyces venezuelae</name>
    <dbReference type="NCBI Taxonomy" id="1936"/>
    <lineage>
        <taxon>Bacteria</taxon>
        <taxon>Bacillati</taxon>
        <taxon>Actinomycetota</taxon>
        <taxon>Actinomycetes</taxon>
        <taxon>Kitasatosporales</taxon>
        <taxon>Streptomycetaceae</taxon>
        <taxon>Streptomyces</taxon>
    </lineage>
</organism>
<dbReference type="Proteomes" id="UP001249394">
    <property type="component" value="Chromosome"/>
</dbReference>
<gene>
    <name evidence="2" type="ORF">RI060_29110</name>
</gene>
<proteinExistence type="predicted"/>